<dbReference type="InParanoid" id="F2U2Y2"/>
<dbReference type="InterPro" id="IPR049258">
    <property type="entry name" value="ODAD1_CC"/>
</dbReference>
<feature type="domain" description="ODAD1 central coiled coil region" evidence="4">
    <location>
        <begin position="136"/>
        <end position="399"/>
    </location>
</feature>
<dbReference type="eggNOG" id="ENOG502QR7A">
    <property type="taxonomic scope" value="Eukaryota"/>
</dbReference>
<keyword evidence="1 2" id="KW-0175">Coiled coil</keyword>
<sequence>MATLGRTQRLHDEAPDELKKKLTLLEGDRKAYYENSQAVIKTNKDKIAKLKKENKQLTQKLKDIKLKFNTHVVEETGTNSMQEKITKTKMRRNTLRHEAKQKEKRLEELKKQLHELTLEEAHQQKNSGGASQESQKLRTLENRLDKANIKFNEAQHVGKTYKQIIRKLEQDRLHFDNSITELEKTLSQRKEELVRVEAMCVDACKARDEARKHLAAKEKEISTARKKRDEEKSRLKALAEERRRQFEAMEKRLRMASAGVEQNSGDKEASDECKEKLETYEQAMRRIRDATGASDVNEVVQRFATQGETQDHLKQLQQDNTEQLHKLRQEHQKLQKQFEALKYSGEARNTGNQRMLAEFEAHLRDVERRGSKAQQSTERATKVLVALSAGVEALYEKLGSIKPVQFRAASNVQDKLTEAELRLKKLNEELEARKNELPGGLEAESIPYILPEHNTRVPLDTQDADGESDSDDDDEFASRDALKKQAQALVDAKTNKKRRRRKP</sequence>
<accession>F2U2Y2</accession>
<evidence type="ECO:0000313" key="5">
    <source>
        <dbReference type="EMBL" id="EGD81976.1"/>
    </source>
</evidence>
<dbReference type="GO" id="GO:0036064">
    <property type="term" value="C:ciliary basal body"/>
    <property type="evidence" value="ECO:0007669"/>
    <property type="project" value="TreeGrafter"/>
</dbReference>
<evidence type="ECO:0000256" key="1">
    <source>
        <dbReference type="ARBA" id="ARBA00023054"/>
    </source>
</evidence>
<dbReference type="OMA" id="VIQEWKS"/>
<protein>
    <recommendedName>
        <fullName evidence="4">ODAD1 central coiled coil region domain-containing protein</fullName>
    </recommendedName>
</protein>
<name>F2U2Y2_SALR5</name>
<dbReference type="EMBL" id="GL832960">
    <property type="protein sequence ID" value="EGD81976.1"/>
    <property type="molecule type" value="Genomic_DNA"/>
</dbReference>
<dbReference type="GO" id="GO:0003341">
    <property type="term" value="P:cilium movement"/>
    <property type="evidence" value="ECO:0007669"/>
    <property type="project" value="InterPro"/>
</dbReference>
<dbReference type="PANTHER" id="PTHR46518:SF1">
    <property type="entry name" value="OUTER DYNEIN ARM-DOCKING COMPLEX SUBUNIT 3"/>
    <property type="match status" value="1"/>
</dbReference>
<dbReference type="Pfam" id="PF21773">
    <property type="entry name" value="ODAD1_CC"/>
    <property type="match status" value="1"/>
</dbReference>
<evidence type="ECO:0000256" key="3">
    <source>
        <dbReference type="SAM" id="MobiDB-lite"/>
    </source>
</evidence>
<feature type="coiled-coil region" evidence="2">
    <location>
        <begin position="409"/>
        <end position="436"/>
    </location>
</feature>
<feature type="coiled-coil region" evidence="2">
    <location>
        <begin position="33"/>
        <end position="344"/>
    </location>
</feature>
<feature type="compositionally biased region" description="Acidic residues" evidence="3">
    <location>
        <begin position="462"/>
        <end position="475"/>
    </location>
</feature>
<dbReference type="GeneID" id="16076747"/>
<dbReference type="STRING" id="946362.F2U2Y2"/>
<dbReference type="FunCoup" id="F2U2Y2">
    <property type="interactions" value="160"/>
</dbReference>
<dbReference type="PANTHER" id="PTHR46518">
    <property type="entry name" value="COILED-COIL DOMAIN-CONTAINING PROTEIN 151"/>
    <property type="match status" value="1"/>
</dbReference>
<dbReference type="GO" id="GO:0035253">
    <property type="term" value="C:ciliary rootlet"/>
    <property type="evidence" value="ECO:0007669"/>
    <property type="project" value="TreeGrafter"/>
</dbReference>
<organism evidence="6">
    <name type="scientific">Salpingoeca rosetta (strain ATCC 50818 / BSB-021)</name>
    <dbReference type="NCBI Taxonomy" id="946362"/>
    <lineage>
        <taxon>Eukaryota</taxon>
        <taxon>Choanoflagellata</taxon>
        <taxon>Craspedida</taxon>
        <taxon>Salpingoecidae</taxon>
        <taxon>Salpingoeca</taxon>
    </lineage>
</organism>
<evidence type="ECO:0000259" key="4">
    <source>
        <dbReference type="Pfam" id="PF21773"/>
    </source>
</evidence>
<dbReference type="AlphaFoldDB" id="F2U2Y2"/>
<dbReference type="Proteomes" id="UP000007799">
    <property type="component" value="Unassembled WGS sequence"/>
</dbReference>
<keyword evidence="6" id="KW-1185">Reference proteome</keyword>
<dbReference type="GO" id="GO:0036158">
    <property type="term" value="P:outer dynein arm assembly"/>
    <property type="evidence" value="ECO:0007669"/>
    <property type="project" value="InterPro"/>
</dbReference>
<dbReference type="GO" id="GO:0097542">
    <property type="term" value="C:ciliary tip"/>
    <property type="evidence" value="ECO:0007669"/>
    <property type="project" value="TreeGrafter"/>
</dbReference>
<dbReference type="KEGG" id="sre:PTSG_02660"/>
<reference evidence="5" key="1">
    <citation type="submission" date="2009-08" db="EMBL/GenBank/DDBJ databases">
        <title>Annotation of Salpingoeca rosetta.</title>
        <authorList>
            <consortium name="The Broad Institute Genome Sequencing Platform"/>
            <person name="Russ C."/>
            <person name="Cuomo C."/>
            <person name="Burger G."/>
            <person name="Gray M.W."/>
            <person name="Holland P.W.H."/>
            <person name="King N."/>
            <person name="Lang F.B.F."/>
            <person name="Roger A.J."/>
            <person name="Ruiz-Trillo I."/>
            <person name="Young S.K."/>
            <person name="Zeng Q."/>
            <person name="Gargeya S."/>
            <person name="Alvarado L."/>
            <person name="Berlin A."/>
            <person name="Chapman S.B."/>
            <person name="Chen Z."/>
            <person name="Freedman E."/>
            <person name="Gellesch M."/>
            <person name="Goldberg J."/>
            <person name="Griggs A."/>
            <person name="Gujja S."/>
            <person name="Heilman E."/>
            <person name="Heiman D."/>
            <person name="Howarth C."/>
            <person name="Mehta T."/>
            <person name="Neiman D."/>
            <person name="Pearson M."/>
            <person name="Roberts A."/>
            <person name="Saif S."/>
            <person name="Shea T."/>
            <person name="Shenoy N."/>
            <person name="Sisk P."/>
            <person name="Stolte C."/>
            <person name="Sykes S."/>
            <person name="White J."/>
            <person name="Yandava C."/>
            <person name="Haas B."/>
            <person name="Nusbaum C."/>
            <person name="Birren B."/>
        </authorList>
    </citation>
    <scope>NUCLEOTIDE SEQUENCE [LARGE SCALE GENOMIC DNA]</scope>
    <source>
        <strain evidence="5">ATCC 50818</strain>
    </source>
</reference>
<dbReference type="InterPro" id="IPR033192">
    <property type="entry name" value="ODAD3"/>
</dbReference>
<proteinExistence type="predicted"/>
<dbReference type="OrthoDB" id="10255247at2759"/>
<feature type="region of interest" description="Disordered" evidence="3">
    <location>
        <begin position="437"/>
        <end position="503"/>
    </location>
</feature>
<gene>
    <name evidence="5" type="ORF">PTSG_02660</name>
</gene>
<evidence type="ECO:0000256" key="2">
    <source>
        <dbReference type="SAM" id="Coils"/>
    </source>
</evidence>
<evidence type="ECO:0000313" key="6">
    <source>
        <dbReference type="Proteomes" id="UP000007799"/>
    </source>
</evidence>
<dbReference type="RefSeq" id="XP_004996159.1">
    <property type="nucleotide sequence ID" value="XM_004996102.1"/>
</dbReference>